<dbReference type="Gene3D" id="2.160.20.50">
    <property type="entry name" value="Insect antifreeze protein"/>
    <property type="match status" value="1"/>
</dbReference>
<protein>
    <submittedName>
        <fullName evidence="2">Uncharacterized protein</fullName>
    </submittedName>
</protein>
<feature type="compositionally biased region" description="Basic and acidic residues" evidence="1">
    <location>
        <begin position="73"/>
        <end position="88"/>
    </location>
</feature>
<reference evidence="3" key="1">
    <citation type="journal article" date="2019" name="Int. J. Syst. Evol. Microbiol.">
        <title>The Global Catalogue of Microorganisms (GCM) 10K type strain sequencing project: providing services to taxonomists for standard genome sequencing and annotation.</title>
        <authorList>
            <consortium name="The Broad Institute Genomics Platform"/>
            <consortium name="The Broad Institute Genome Sequencing Center for Infectious Disease"/>
            <person name="Wu L."/>
            <person name="Ma J."/>
        </authorList>
    </citation>
    <scope>NUCLEOTIDE SEQUENCE [LARGE SCALE GENOMIC DNA]</scope>
    <source>
        <strain evidence="3">JCM 17388</strain>
    </source>
</reference>
<feature type="region of interest" description="Disordered" evidence="1">
    <location>
        <begin position="73"/>
        <end position="101"/>
    </location>
</feature>
<sequence>MGHRYSWAAWWSGGGAPRGTVLKAPFREAPCLREVPYLREASCFRGVPCFREVRCFRETPCFREMPCFREVPCEGRRPETPGDVRREGPGVTRGGEEEEER</sequence>
<name>A0ABP8BFV7_9ACTN</name>
<organism evidence="2 3">
    <name type="scientific">Streptosporangium oxazolinicum</name>
    <dbReference type="NCBI Taxonomy" id="909287"/>
    <lineage>
        <taxon>Bacteria</taxon>
        <taxon>Bacillati</taxon>
        <taxon>Actinomycetota</taxon>
        <taxon>Actinomycetes</taxon>
        <taxon>Streptosporangiales</taxon>
        <taxon>Streptosporangiaceae</taxon>
        <taxon>Streptosporangium</taxon>
    </lineage>
</organism>
<dbReference type="SUPFAM" id="SSF51156">
    <property type="entry name" value="Insect cysteine-rich antifreeze protein"/>
    <property type="match status" value="1"/>
</dbReference>
<comment type="caution">
    <text evidence="2">The sequence shown here is derived from an EMBL/GenBank/DDBJ whole genome shotgun (WGS) entry which is preliminary data.</text>
</comment>
<evidence type="ECO:0000256" key="1">
    <source>
        <dbReference type="SAM" id="MobiDB-lite"/>
    </source>
</evidence>
<keyword evidence="3" id="KW-1185">Reference proteome</keyword>
<dbReference type="EMBL" id="BAABAQ010000015">
    <property type="protein sequence ID" value="GAA4205840.1"/>
    <property type="molecule type" value="Genomic_DNA"/>
</dbReference>
<dbReference type="Proteomes" id="UP001501251">
    <property type="component" value="Unassembled WGS sequence"/>
</dbReference>
<evidence type="ECO:0000313" key="3">
    <source>
        <dbReference type="Proteomes" id="UP001501251"/>
    </source>
</evidence>
<gene>
    <name evidence="2" type="ORF">GCM10022252_67050</name>
</gene>
<proteinExistence type="predicted"/>
<evidence type="ECO:0000313" key="2">
    <source>
        <dbReference type="EMBL" id="GAA4205840.1"/>
    </source>
</evidence>
<dbReference type="InterPro" id="IPR016133">
    <property type="entry name" value="Insect_cyst_antifreeze_prot"/>
</dbReference>
<accession>A0ABP8BFV7</accession>